<evidence type="ECO:0000313" key="1">
    <source>
        <dbReference type="EMBL" id="PRD42483.1"/>
    </source>
</evidence>
<keyword evidence="1" id="KW-0255">Endonuclease</keyword>
<sequence length="40" mass="4710">MIDTVVQERRIKGWSRARKEALFALTHEKLTALLERSKAR</sequence>
<evidence type="ECO:0000313" key="2">
    <source>
        <dbReference type="Proteomes" id="UP000239434"/>
    </source>
</evidence>
<gene>
    <name evidence="1" type="ORF">C5748_16850</name>
</gene>
<dbReference type="Proteomes" id="UP000239434">
    <property type="component" value="Unassembled WGS sequence"/>
</dbReference>
<name>A0A2S9IPM9_9HYPH</name>
<proteinExistence type="predicted"/>
<protein>
    <submittedName>
        <fullName evidence="1">Endonuclease</fullName>
    </submittedName>
</protein>
<comment type="caution">
    <text evidence="1">The sequence shown here is derived from an EMBL/GenBank/DDBJ whole genome shotgun (WGS) entry which is preliminary data.</text>
</comment>
<keyword evidence="1" id="KW-0540">Nuclease</keyword>
<reference evidence="1 2" key="1">
    <citation type="submission" date="2018-02" db="EMBL/GenBank/DDBJ databases">
        <title>The draft genome of Phyllobacterium sp. 1N-3.</title>
        <authorList>
            <person name="Liu L."/>
            <person name="Li L."/>
            <person name="Zhang X."/>
            <person name="Wang T."/>
            <person name="Liang L."/>
        </authorList>
    </citation>
    <scope>NUCLEOTIDE SEQUENCE [LARGE SCALE GENOMIC DNA]</scope>
    <source>
        <strain evidence="1 2">1N-3</strain>
    </source>
</reference>
<dbReference type="EMBL" id="PVBR01000012">
    <property type="protein sequence ID" value="PRD42483.1"/>
    <property type="molecule type" value="Genomic_DNA"/>
</dbReference>
<organism evidence="1 2">
    <name type="scientific">Phyllobacterium phragmitis</name>
    <dbReference type="NCBI Taxonomy" id="2670329"/>
    <lineage>
        <taxon>Bacteria</taxon>
        <taxon>Pseudomonadati</taxon>
        <taxon>Pseudomonadota</taxon>
        <taxon>Alphaproteobacteria</taxon>
        <taxon>Hyphomicrobiales</taxon>
        <taxon>Phyllobacteriaceae</taxon>
        <taxon>Phyllobacterium</taxon>
    </lineage>
</organism>
<keyword evidence="1" id="KW-0378">Hydrolase</keyword>
<keyword evidence="2" id="KW-1185">Reference proteome</keyword>
<dbReference type="GO" id="GO:0004519">
    <property type="term" value="F:endonuclease activity"/>
    <property type="evidence" value="ECO:0007669"/>
    <property type="project" value="UniProtKB-KW"/>
</dbReference>
<dbReference type="AlphaFoldDB" id="A0A2S9IPM9"/>
<accession>A0A2S9IPM9</accession>